<name>A0ACD3AAX1_9AGAR</name>
<dbReference type="Proteomes" id="UP000308600">
    <property type="component" value="Unassembled WGS sequence"/>
</dbReference>
<protein>
    <submittedName>
        <fullName evidence="1">Uncharacterized protein</fullName>
    </submittedName>
</protein>
<sequence length="525" mass="59412">MTWELHARARGLPAALQHDIPSPSAVPQRQLAVIPFRMENREGTVVHASHFENTINHYHLLSNSTTTSTTSISRLAADYRNQVAKHAVHSASFNAAEHGDPPKCHPDTRLVVQDSLKFWPTAPADHPIAADSVRWISGWAGTGKTTIAQTMAKYWAECGLLAASFFFLRSSTEKSTTENFSLTILHQLLQILDFPEMPNTLPRDWLDVVSILRPMLPLSKPMVIVIDGLDECHIIKEQVVLLRTVLKSVDQLGPSIKFLISCRPERHLESVFEQFTLGLSYHIYLGQSREDNDDIRTFLRLSFDRICKDRRKDNTMSITDELWPTDEQIHQLVDRASGQFIFAAILVAFVDDEEEDPVGLLDGVLERQLPSFASIDALYLVILERVIKSTPSHHHQLVHDLLLHINYEPSSAADVAQFWFQKQVDVNIRVRHLRALLVCQSSHDDPSKVLIQFRHKSFYDFLTQPSSSHPFSLAQMNPISKLAFSLRMSARRASSTELDFCSLQGSQLLGYTAKSTNLRVPRTET</sequence>
<proteinExistence type="predicted"/>
<keyword evidence="2" id="KW-1185">Reference proteome</keyword>
<evidence type="ECO:0000313" key="2">
    <source>
        <dbReference type="Proteomes" id="UP000308600"/>
    </source>
</evidence>
<accession>A0ACD3AAX1</accession>
<gene>
    <name evidence="1" type="ORF">BDN72DRAFT_348670</name>
</gene>
<reference evidence="1 2" key="1">
    <citation type="journal article" date="2019" name="Nat. Ecol. Evol.">
        <title>Megaphylogeny resolves global patterns of mushroom evolution.</title>
        <authorList>
            <person name="Varga T."/>
            <person name="Krizsan K."/>
            <person name="Foldi C."/>
            <person name="Dima B."/>
            <person name="Sanchez-Garcia M."/>
            <person name="Sanchez-Ramirez S."/>
            <person name="Szollosi G.J."/>
            <person name="Szarkandi J.G."/>
            <person name="Papp V."/>
            <person name="Albert L."/>
            <person name="Andreopoulos W."/>
            <person name="Angelini C."/>
            <person name="Antonin V."/>
            <person name="Barry K.W."/>
            <person name="Bougher N.L."/>
            <person name="Buchanan P."/>
            <person name="Buyck B."/>
            <person name="Bense V."/>
            <person name="Catcheside P."/>
            <person name="Chovatia M."/>
            <person name="Cooper J."/>
            <person name="Damon W."/>
            <person name="Desjardin D."/>
            <person name="Finy P."/>
            <person name="Geml J."/>
            <person name="Haridas S."/>
            <person name="Hughes K."/>
            <person name="Justo A."/>
            <person name="Karasinski D."/>
            <person name="Kautmanova I."/>
            <person name="Kiss B."/>
            <person name="Kocsube S."/>
            <person name="Kotiranta H."/>
            <person name="LaButti K.M."/>
            <person name="Lechner B.E."/>
            <person name="Liimatainen K."/>
            <person name="Lipzen A."/>
            <person name="Lukacs Z."/>
            <person name="Mihaltcheva S."/>
            <person name="Morgado L.N."/>
            <person name="Niskanen T."/>
            <person name="Noordeloos M.E."/>
            <person name="Ohm R.A."/>
            <person name="Ortiz-Santana B."/>
            <person name="Ovrebo C."/>
            <person name="Racz N."/>
            <person name="Riley R."/>
            <person name="Savchenko A."/>
            <person name="Shiryaev A."/>
            <person name="Soop K."/>
            <person name="Spirin V."/>
            <person name="Szebenyi C."/>
            <person name="Tomsovsky M."/>
            <person name="Tulloss R.E."/>
            <person name="Uehling J."/>
            <person name="Grigoriev I.V."/>
            <person name="Vagvolgyi C."/>
            <person name="Papp T."/>
            <person name="Martin F.M."/>
            <person name="Miettinen O."/>
            <person name="Hibbett D.S."/>
            <person name="Nagy L.G."/>
        </authorList>
    </citation>
    <scope>NUCLEOTIDE SEQUENCE [LARGE SCALE GENOMIC DNA]</scope>
    <source>
        <strain evidence="1 2">NL-1719</strain>
    </source>
</reference>
<evidence type="ECO:0000313" key="1">
    <source>
        <dbReference type="EMBL" id="TFK62826.1"/>
    </source>
</evidence>
<dbReference type="EMBL" id="ML208557">
    <property type="protein sequence ID" value="TFK62826.1"/>
    <property type="molecule type" value="Genomic_DNA"/>
</dbReference>
<organism evidence="1 2">
    <name type="scientific">Pluteus cervinus</name>
    <dbReference type="NCBI Taxonomy" id="181527"/>
    <lineage>
        <taxon>Eukaryota</taxon>
        <taxon>Fungi</taxon>
        <taxon>Dikarya</taxon>
        <taxon>Basidiomycota</taxon>
        <taxon>Agaricomycotina</taxon>
        <taxon>Agaricomycetes</taxon>
        <taxon>Agaricomycetidae</taxon>
        <taxon>Agaricales</taxon>
        <taxon>Pluteineae</taxon>
        <taxon>Pluteaceae</taxon>
        <taxon>Pluteus</taxon>
    </lineage>
</organism>